<dbReference type="RefSeq" id="WP_008787160.1">
    <property type="nucleotide sequence ID" value="NZ_AKCB01000001.1"/>
</dbReference>
<organism evidence="2 3">
    <name type="scientific">Coprobacillus cateniformis</name>
    <dbReference type="NCBI Taxonomy" id="100884"/>
    <lineage>
        <taxon>Bacteria</taxon>
        <taxon>Bacillati</taxon>
        <taxon>Bacillota</taxon>
        <taxon>Erysipelotrichia</taxon>
        <taxon>Erysipelotrichales</taxon>
        <taxon>Coprobacillaceae</taxon>
        <taxon>Coprobacillus</taxon>
    </lineage>
</organism>
<comment type="caution">
    <text evidence="2">The sequence shown here is derived from an EMBL/GenBank/DDBJ whole genome shotgun (WGS) entry which is preliminary data.</text>
</comment>
<sequence length="218" mass="23947">MYSKRFIRLLISMPVFAFGATLSIQSGIGVNAWDTFALGITNVLPIQYGTVVLLTGIFVLFIDIILKQPIGFGTLLDIMIIGKTTDLFLSFEFIPQITSLPLAIILLITSLFIQSFGVYLYTSAGLSVGPRDAMLIAIAKKSNHMSIGTIKAIIEISVFIIGFMLGAPVGIGTLICVFGIGFILQFTLKIFHLDLRKVKQESLLETTVQIFSKQKVYE</sequence>
<name>E7G5J4_9FIRM</name>
<dbReference type="InterPro" id="IPR038750">
    <property type="entry name" value="YczE/YyaS-like"/>
</dbReference>
<gene>
    <name evidence="2" type="ORF">HMPREF9488_00032</name>
</gene>
<keyword evidence="1" id="KW-0472">Membrane</keyword>
<dbReference type="Pfam" id="PF19700">
    <property type="entry name" value="DUF6198"/>
    <property type="match status" value="1"/>
</dbReference>
<feature type="transmembrane region" description="Helical" evidence="1">
    <location>
        <begin position="146"/>
        <end position="165"/>
    </location>
</feature>
<keyword evidence="1" id="KW-0812">Transmembrane</keyword>
<dbReference type="HOGENOM" id="CLU_083843_0_1_9"/>
<evidence type="ECO:0000313" key="2">
    <source>
        <dbReference type="EMBL" id="EFW06495.1"/>
    </source>
</evidence>
<dbReference type="PANTHER" id="PTHR40078">
    <property type="entry name" value="INTEGRAL MEMBRANE PROTEIN-RELATED"/>
    <property type="match status" value="1"/>
</dbReference>
<dbReference type="PANTHER" id="PTHR40078:SF1">
    <property type="entry name" value="INTEGRAL MEMBRANE PROTEIN"/>
    <property type="match status" value="1"/>
</dbReference>
<evidence type="ECO:0000313" key="3">
    <source>
        <dbReference type="Proteomes" id="UP000003157"/>
    </source>
</evidence>
<keyword evidence="3" id="KW-1185">Reference proteome</keyword>
<protein>
    <recommendedName>
        <fullName evidence="4">Integral membrane protein</fullName>
    </recommendedName>
</protein>
<feature type="transmembrane region" description="Helical" evidence="1">
    <location>
        <begin position="7"/>
        <end position="28"/>
    </location>
</feature>
<evidence type="ECO:0008006" key="4">
    <source>
        <dbReference type="Google" id="ProtNLM"/>
    </source>
</evidence>
<keyword evidence="1" id="KW-1133">Transmembrane helix</keyword>
<feature type="transmembrane region" description="Helical" evidence="1">
    <location>
        <begin position="48"/>
        <end position="66"/>
    </location>
</feature>
<accession>E7G5J4</accession>
<dbReference type="eggNOG" id="COG2364">
    <property type="taxonomic scope" value="Bacteria"/>
</dbReference>
<dbReference type="STRING" id="100884.GCA_000269565_01669"/>
<dbReference type="EMBL" id="ADKX01000001">
    <property type="protein sequence ID" value="EFW06495.1"/>
    <property type="molecule type" value="Genomic_DNA"/>
</dbReference>
<dbReference type="AlphaFoldDB" id="E7G5J4"/>
<dbReference type="GeneID" id="78229539"/>
<dbReference type="Proteomes" id="UP000003157">
    <property type="component" value="Unassembled WGS sequence"/>
</dbReference>
<dbReference type="OrthoDB" id="154912at2"/>
<evidence type="ECO:0000256" key="1">
    <source>
        <dbReference type="SAM" id="Phobius"/>
    </source>
</evidence>
<feature type="transmembrane region" description="Helical" evidence="1">
    <location>
        <begin position="87"/>
        <end position="113"/>
    </location>
</feature>
<proteinExistence type="predicted"/>
<feature type="transmembrane region" description="Helical" evidence="1">
    <location>
        <begin position="171"/>
        <end position="191"/>
    </location>
</feature>
<reference evidence="2 3" key="1">
    <citation type="submission" date="2010-12" db="EMBL/GenBank/DDBJ databases">
        <title>The Genome Sequence of Coprobacillus sp. strain 29_1.</title>
        <authorList>
            <consortium name="The Broad Institute Genome Sequencing Platform"/>
            <person name="Earl A."/>
            <person name="Ward D."/>
            <person name="Feldgarden M."/>
            <person name="Gevers D."/>
            <person name="Daigneault M."/>
            <person name="Sibley C.D."/>
            <person name="White A."/>
            <person name="Strauss J."/>
            <person name="Allen-Vercoe E."/>
            <person name="Young S.K."/>
            <person name="Zeng Q."/>
            <person name="Gargeya S."/>
            <person name="Fitzgerald M."/>
            <person name="Haas B."/>
            <person name="Abouelleil A."/>
            <person name="Alvarado L."/>
            <person name="Arachchi H.M."/>
            <person name="Berlin A."/>
            <person name="Brown A."/>
            <person name="Chapman S.B."/>
            <person name="Chen Z."/>
            <person name="Dunbar C."/>
            <person name="Freedman E."/>
            <person name="Gearin G."/>
            <person name="Gellesch M."/>
            <person name="Goldberg J."/>
            <person name="Griggs A."/>
            <person name="Gujja S."/>
            <person name="Heilman E."/>
            <person name="Heiman D."/>
            <person name="Howarth C."/>
            <person name="Larson L."/>
            <person name="Lui A."/>
            <person name="MacDonald P.J.P."/>
            <person name="Mehta T."/>
            <person name="Montmayeur A."/>
            <person name="Murphy C."/>
            <person name="Neiman D."/>
            <person name="Pearson M."/>
            <person name="Priest M."/>
            <person name="Roberts A."/>
            <person name="Saif S."/>
            <person name="Shea T."/>
            <person name="Shenoy N."/>
            <person name="Sisk P."/>
            <person name="Stolte C."/>
            <person name="Sykes S."/>
            <person name="White J."/>
            <person name="Yandava C."/>
            <person name="Nusbaum C."/>
            <person name="Birren B."/>
        </authorList>
    </citation>
    <scope>NUCLEOTIDE SEQUENCE [LARGE SCALE GENOMIC DNA]</scope>
    <source>
        <strain evidence="2 3">29_1</strain>
    </source>
</reference>